<dbReference type="GO" id="GO:0003995">
    <property type="term" value="F:acyl-CoA dehydrogenase activity"/>
    <property type="evidence" value="ECO:0007669"/>
    <property type="project" value="InterPro"/>
</dbReference>
<dbReference type="InterPro" id="IPR046373">
    <property type="entry name" value="Acyl-CoA_Oxase/DH_mid-dom_sf"/>
</dbReference>
<dbReference type="Gene3D" id="1.10.540.10">
    <property type="entry name" value="Acyl-CoA dehydrogenase/oxidase, N-terminal domain"/>
    <property type="match status" value="1"/>
</dbReference>
<dbReference type="GO" id="GO:0050660">
    <property type="term" value="F:flavin adenine dinucleotide binding"/>
    <property type="evidence" value="ECO:0007669"/>
    <property type="project" value="InterPro"/>
</dbReference>
<dbReference type="InterPro" id="IPR006091">
    <property type="entry name" value="Acyl-CoA_Oxase/DH_mid-dom"/>
</dbReference>
<sequence length="398" mass="44315">MSKTVKSTTKNPFDLFNTHRPFYSQEHEMFRSSLRTFIKKEVLPYYEEWEENGYIPRELYTKMGKQGFLCPQVDPGYGGLGLDFGFNLVLSEELSRVGGGTAGVNIHSSIVVPYLETYGTQEQKEKYLQKCVNGEILTAVAMTEPGTGSDLASVRTAAVQIGDHYVINGQKTFITNGINADLFFVVVKTDPNATPAHKGVSVIMVDGDSPGFSRGRKLKKLGMRSSDTAELIFEDASVPVSNLLGEEGKGFYILMDKLQQERILAANAAFAQAQEMLKSTIAYVKERQAFGKPISSFQNTQFQMAEMATELSMARSFLDNLVNLHMKGENIVTQVSMAKWWITDMARRMAARCLQLYGGYGFMEEYPIARRYRDIAVLPIAAGSNEIMKNIIAKSLGL</sequence>
<dbReference type="Pfam" id="PF00441">
    <property type="entry name" value="Acyl-CoA_dh_1"/>
    <property type="match status" value="1"/>
</dbReference>
<dbReference type="Pfam" id="PF02770">
    <property type="entry name" value="Acyl-CoA_dh_M"/>
    <property type="match status" value="1"/>
</dbReference>
<dbReference type="AlphaFoldDB" id="A0A2N0ZKV6"/>
<keyword evidence="5 6" id="KW-0560">Oxidoreductase</keyword>
<gene>
    <name evidence="10" type="ORF">CWS20_03930</name>
</gene>
<evidence type="ECO:0000256" key="2">
    <source>
        <dbReference type="ARBA" id="ARBA00009347"/>
    </source>
</evidence>
<keyword evidence="4 6" id="KW-0274">FAD</keyword>
<evidence type="ECO:0000313" key="10">
    <source>
        <dbReference type="EMBL" id="PKG30151.1"/>
    </source>
</evidence>
<dbReference type="InterPro" id="IPR009075">
    <property type="entry name" value="AcylCo_DH/oxidase_C"/>
</dbReference>
<organism evidence="10 11">
    <name type="scientific">Cytobacillus horneckiae</name>
    <dbReference type="NCBI Taxonomy" id="549687"/>
    <lineage>
        <taxon>Bacteria</taxon>
        <taxon>Bacillati</taxon>
        <taxon>Bacillota</taxon>
        <taxon>Bacilli</taxon>
        <taxon>Bacillales</taxon>
        <taxon>Bacillaceae</taxon>
        <taxon>Cytobacillus</taxon>
    </lineage>
</organism>
<dbReference type="PANTHER" id="PTHR43884:SF12">
    <property type="entry name" value="ISOVALERYL-COA DEHYDROGENASE, MITOCHONDRIAL-RELATED"/>
    <property type="match status" value="1"/>
</dbReference>
<feature type="domain" description="Acyl-CoA dehydrogenase/oxidase C-terminal" evidence="7">
    <location>
        <begin position="248"/>
        <end position="396"/>
    </location>
</feature>
<accession>A0A2N0ZKV6</accession>
<reference evidence="10 11" key="1">
    <citation type="journal article" date="2010" name="Int. J. Syst. Evol. Microbiol.">
        <title>Bacillus horneckiae sp. nov., isolated from a spacecraft-assembly clean room.</title>
        <authorList>
            <person name="Vaishampayan P."/>
            <person name="Probst A."/>
            <person name="Krishnamurthi S."/>
            <person name="Ghosh S."/>
            <person name="Osman S."/>
            <person name="McDowall A."/>
            <person name="Ruckmani A."/>
            <person name="Mayilraj S."/>
            <person name="Venkateswaran K."/>
        </authorList>
    </citation>
    <scope>NUCLEOTIDE SEQUENCE [LARGE SCALE GENOMIC DNA]</scope>
    <source>
        <strain evidence="11">1PO1SC</strain>
    </source>
</reference>
<dbReference type="PROSITE" id="PS00073">
    <property type="entry name" value="ACYL_COA_DH_2"/>
    <property type="match status" value="1"/>
</dbReference>
<protein>
    <submittedName>
        <fullName evidence="10">Acyl-CoA dehydrogenase</fullName>
    </submittedName>
</protein>
<feature type="domain" description="Acyl-CoA dehydrogenase/oxidase N-terminal" evidence="9">
    <location>
        <begin position="24"/>
        <end position="135"/>
    </location>
</feature>
<dbReference type="Gene3D" id="2.40.110.10">
    <property type="entry name" value="Butyryl-CoA Dehydrogenase, subunit A, domain 2"/>
    <property type="match status" value="1"/>
</dbReference>
<comment type="similarity">
    <text evidence="2 6">Belongs to the acyl-CoA dehydrogenase family.</text>
</comment>
<dbReference type="EMBL" id="PISD01000008">
    <property type="protein sequence ID" value="PKG30151.1"/>
    <property type="molecule type" value="Genomic_DNA"/>
</dbReference>
<dbReference type="RefSeq" id="WP_083957453.1">
    <property type="nucleotide sequence ID" value="NZ_JAFDQP010000002.1"/>
</dbReference>
<evidence type="ECO:0000256" key="3">
    <source>
        <dbReference type="ARBA" id="ARBA00022630"/>
    </source>
</evidence>
<dbReference type="SUPFAM" id="SSF47203">
    <property type="entry name" value="Acyl-CoA dehydrogenase C-terminal domain-like"/>
    <property type="match status" value="1"/>
</dbReference>
<proteinExistence type="inferred from homology"/>
<name>A0A2N0ZKV6_9BACI</name>
<comment type="caution">
    <text evidence="10">The sequence shown here is derived from an EMBL/GenBank/DDBJ whole genome shotgun (WGS) entry which is preliminary data.</text>
</comment>
<evidence type="ECO:0000259" key="7">
    <source>
        <dbReference type="Pfam" id="PF00441"/>
    </source>
</evidence>
<comment type="cofactor">
    <cofactor evidence="1 6">
        <name>FAD</name>
        <dbReference type="ChEBI" id="CHEBI:57692"/>
    </cofactor>
</comment>
<dbReference type="FunFam" id="1.20.140.10:FF:000001">
    <property type="entry name" value="Acyl-CoA dehydrogenase"/>
    <property type="match status" value="1"/>
</dbReference>
<evidence type="ECO:0000313" key="11">
    <source>
        <dbReference type="Proteomes" id="UP000233343"/>
    </source>
</evidence>
<dbReference type="Pfam" id="PF02771">
    <property type="entry name" value="Acyl-CoA_dh_N"/>
    <property type="match status" value="1"/>
</dbReference>
<dbReference type="Proteomes" id="UP000233343">
    <property type="component" value="Unassembled WGS sequence"/>
</dbReference>
<evidence type="ECO:0000256" key="5">
    <source>
        <dbReference type="ARBA" id="ARBA00023002"/>
    </source>
</evidence>
<dbReference type="FunFam" id="1.10.540.10:FF:000026">
    <property type="entry name" value="Acyl-CoA dehydrogenase medium chain"/>
    <property type="match status" value="1"/>
</dbReference>
<dbReference type="InterPro" id="IPR009100">
    <property type="entry name" value="AcylCoA_DH/oxidase_NM_dom_sf"/>
</dbReference>
<keyword evidence="11" id="KW-1185">Reference proteome</keyword>
<dbReference type="SUPFAM" id="SSF56645">
    <property type="entry name" value="Acyl-CoA dehydrogenase NM domain-like"/>
    <property type="match status" value="1"/>
</dbReference>
<evidence type="ECO:0000256" key="4">
    <source>
        <dbReference type="ARBA" id="ARBA00022827"/>
    </source>
</evidence>
<dbReference type="InterPro" id="IPR006089">
    <property type="entry name" value="Acyl-CoA_DH_CS"/>
</dbReference>
<dbReference type="Gene3D" id="1.20.140.10">
    <property type="entry name" value="Butyryl-CoA Dehydrogenase, subunit A, domain 3"/>
    <property type="match status" value="1"/>
</dbReference>
<evidence type="ECO:0000259" key="9">
    <source>
        <dbReference type="Pfam" id="PF02771"/>
    </source>
</evidence>
<evidence type="ECO:0000256" key="1">
    <source>
        <dbReference type="ARBA" id="ARBA00001974"/>
    </source>
</evidence>
<dbReference type="InterPro" id="IPR037069">
    <property type="entry name" value="AcylCoA_DH/ox_N_sf"/>
</dbReference>
<dbReference type="FunFam" id="2.40.110.10:FF:000002">
    <property type="entry name" value="Acyl-CoA dehydrogenase fadE12"/>
    <property type="match status" value="1"/>
</dbReference>
<evidence type="ECO:0000256" key="6">
    <source>
        <dbReference type="RuleBase" id="RU362125"/>
    </source>
</evidence>
<evidence type="ECO:0000259" key="8">
    <source>
        <dbReference type="Pfam" id="PF02770"/>
    </source>
</evidence>
<keyword evidence="3 6" id="KW-0285">Flavoprotein</keyword>
<feature type="domain" description="Acyl-CoA oxidase/dehydrogenase middle" evidence="8">
    <location>
        <begin position="139"/>
        <end position="235"/>
    </location>
</feature>
<dbReference type="PANTHER" id="PTHR43884">
    <property type="entry name" value="ACYL-COA DEHYDROGENASE"/>
    <property type="match status" value="1"/>
</dbReference>
<dbReference type="InterPro" id="IPR013786">
    <property type="entry name" value="AcylCoA_DH/ox_N"/>
</dbReference>
<dbReference type="InterPro" id="IPR036250">
    <property type="entry name" value="AcylCo_DH-like_C"/>
</dbReference>